<proteinExistence type="predicted"/>
<reference evidence="1 2" key="1">
    <citation type="submission" date="2016-10" db="EMBL/GenBank/DDBJ databases">
        <title>Genome sequence of the ascomycete fungus Penicillium subrubescens.</title>
        <authorList>
            <person name="De Vries R.P."/>
            <person name="Peng M."/>
            <person name="Dilokpimol A."/>
            <person name="Hilden K."/>
            <person name="Makela M.R."/>
            <person name="Grigoriev I."/>
            <person name="Riley R."/>
            <person name="Granchi Z."/>
        </authorList>
    </citation>
    <scope>NUCLEOTIDE SEQUENCE [LARGE SCALE GENOMIC DNA]</scope>
    <source>
        <strain evidence="1 2">CBS 132785</strain>
    </source>
</reference>
<evidence type="ECO:0000313" key="2">
    <source>
        <dbReference type="Proteomes" id="UP000186955"/>
    </source>
</evidence>
<comment type="caution">
    <text evidence="1">The sequence shown here is derived from an EMBL/GenBank/DDBJ whole genome shotgun (WGS) entry which is preliminary data.</text>
</comment>
<organism evidence="1 2">
    <name type="scientific">Penicillium subrubescens</name>
    <dbReference type="NCBI Taxonomy" id="1316194"/>
    <lineage>
        <taxon>Eukaryota</taxon>
        <taxon>Fungi</taxon>
        <taxon>Dikarya</taxon>
        <taxon>Ascomycota</taxon>
        <taxon>Pezizomycotina</taxon>
        <taxon>Eurotiomycetes</taxon>
        <taxon>Eurotiomycetidae</taxon>
        <taxon>Eurotiales</taxon>
        <taxon>Aspergillaceae</taxon>
        <taxon>Penicillium</taxon>
    </lineage>
</organism>
<accession>A0A1Q5SYG9</accession>
<keyword evidence="2" id="KW-1185">Reference proteome</keyword>
<name>A0A1Q5SYG9_9EURO</name>
<protein>
    <submittedName>
        <fullName evidence="1">Uncharacterized protein</fullName>
    </submittedName>
</protein>
<dbReference type="EMBL" id="MNBE01000733">
    <property type="protein sequence ID" value="OKO93023.1"/>
    <property type="molecule type" value="Genomic_DNA"/>
</dbReference>
<sequence>MSEAEFIQAQVNRDIEERLADEAEQVQQITSQKHATEVSPWLDLTQWPKYLRSHSFSEVASLGMLPDPSREPLLTAFAQSVERLVKLDLKPSTYTRYQQVWQRLICFAYRSSPPDQEIILRHQLTTTQFAKLD</sequence>
<dbReference type="Proteomes" id="UP000186955">
    <property type="component" value="Unassembled WGS sequence"/>
</dbReference>
<dbReference type="STRING" id="1316194.A0A1Q5SYG9"/>
<gene>
    <name evidence="1" type="ORF">PENSUB_12539</name>
</gene>
<evidence type="ECO:0000313" key="1">
    <source>
        <dbReference type="EMBL" id="OKO93023.1"/>
    </source>
</evidence>
<dbReference type="AlphaFoldDB" id="A0A1Q5SYG9"/>